<dbReference type="OrthoDB" id="515428at2"/>
<organism evidence="1 2">
    <name type="scientific">Ruminiclostridium herbifermentans</name>
    <dbReference type="NCBI Taxonomy" id="2488810"/>
    <lineage>
        <taxon>Bacteria</taxon>
        <taxon>Bacillati</taxon>
        <taxon>Bacillota</taxon>
        <taxon>Clostridia</taxon>
        <taxon>Eubacteriales</taxon>
        <taxon>Oscillospiraceae</taxon>
        <taxon>Ruminiclostridium</taxon>
    </lineage>
</organism>
<sequence>MQPATVNNYPVLWNAKTTAEYLGISYWSLTELARKKKIPFVPIGDRPHFRKEAIDQWVIEQEKASTKPETNRFGIQKIKE</sequence>
<reference evidence="1 2" key="1">
    <citation type="submission" date="2020-09" db="EMBL/GenBank/DDBJ databases">
        <title>Characterization and genome sequencing of Ruminiclostridium sp. nov. MA18.</title>
        <authorList>
            <person name="Rettenmaier R."/>
            <person name="Kowollik M.-L."/>
            <person name="Liebl W."/>
            <person name="Zverlov V."/>
        </authorList>
    </citation>
    <scope>NUCLEOTIDE SEQUENCE [LARGE SCALE GENOMIC DNA]</scope>
    <source>
        <strain evidence="1 2">MA18</strain>
    </source>
</reference>
<dbReference type="KEGG" id="rher:EHE19_019295"/>
<dbReference type="NCBIfam" id="TIGR01764">
    <property type="entry name" value="excise"/>
    <property type="match status" value="1"/>
</dbReference>
<dbReference type="RefSeq" id="WP_137699092.1">
    <property type="nucleotide sequence ID" value="NZ_CP061336.1"/>
</dbReference>
<accession>A0A4U7JAU7</accession>
<proteinExistence type="predicted"/>
<dbReference type="EMBL" id="CP061336">
    <property type="protein sequence ID" value="QNU66941.1"/>
    <property type="molecule type" value="Genomic_DNA"/>
</dbReference>
<evidence type="ECO:0000313" key="2">
    <source>
        <dbReference type="Proteomes" id="UP000306409"/>
    </source>
</evidence>
<gene>
    <name evidence="1" type="ORF">EHE19_019295</name>
</gene>
<keyword evidence="1" id="KW-0238">DNA-binding</keyword>
<keyword evidence="2" id="KW-1185">Reference proteome</keyword>
<protein>
    <submittedName>
        <fullName evidence="1">Excisionase family DNA-binding protein</fullName>
    </submittedName>
</protein>
<dbReference type="InterPro" id="IPR010093">
    <property type="entry name" value="SinI_DNA-bd"/>
</dbReference>
<dbReference type="GO" id="GO:0003677">
    <property type="term" value="F:DNA binding"/>
    <property type="evidence" value="ECO:0007669"/>
    <property type="project" value="UniProtKB-KW"/>
</dbReference>
<dbReference type="Proteomes" id="UP000306409">
    <property type="component" value="Chromosome"/>
</dbReference>
<evidence type="ECO:0000313" key="1">
    <source>
        <dbReference type="EMBL" id="QNU66941.1"/>
    </source>
</evidence>
<dbReference type="AlphaFoldDB" id="A0A4U7JAU7"/>
<name>A0A4U7JAU7_9FIRM</name>